<dbReference type="PROSITE" id="PS50888">
    <property type="entry name" value="BHLH"/>
    <property type="match status" value="1"/>
</dbReference>
<dbReference type="Gene3D" id="4.10.280.10">
    <property type="entry name" value="Helix-loop-helix DNA-binding domain"/>
    <property type="match status" value="1"/>
</dbReference>
<feature type="compositionally biased region" description="Basic and acidic residues" evidence="6">
    <location>
        <begin position="369"/>
        <end position="383"/>
    </location>
</feature>
<keyword evidence="5" id="KW-0539">Nucleus</keyword>
<accession>A0A1L9SJ22</accession>
<dbReference type="GO" id="GO:0005634">
    <property type="term" value="C:nucleus"/>
    <property type="evidence" value="ECO:0007669"/>
    <property type="project" value="UniProtKB-SubCell"/>
</dbReference>
<feature type="compositionally biased region" description="Pro residues" evidence="6">
    <location>
        <begin position="33"/>
        <end position="42"/>
    </location>
</feature>
<evidence type="ECO:0000256" key="2">
    <source>
        <dbReference type="ARBA" id="ARBA00023015"/>
    </source>
</evidence>
<dbReference type="EMBL" id="KV878341">
    <property type="protein sequence ID" value="OJJ47126.1"/>
    <property type="molecule type" value="Genomic_DNA"/>
</dbReference>
<feature type="region of interest" description="Disordered" evidence="6">
    <location>
        <begin position="283"/>
        <end position="383"/>
    </location>
</feature>
<evidence type="ECO:0000256" key="6">
    <source>
        <dbReference type="SAM" id="MobiDB-lite"/>
    </source>
</evidence>
<protein>
    <recommendedName>
        <fullName evidence="7">BHLH domain-containing protein</fullName>
    </recommendedName>
</protein>
<dbReference type="GO" id="GO:0046983">
    <property type="term" value="F:protein dimerization activity"/>
    <property type="evidence" value="ECO:0007669"/>
    <property type="project" value="InterPro"/>
</dbReference>
<evidence type="ECO:0000313" key="9">
    <source>
        <dbReference type="Proteomes" id="UP000184188"/>
    </source>
</evidence>
<proteinExistence type="predicted"/>
<dbReference type="CDD" id="cd11404">
    <property type="entry name" value="bHLHzip_Mlx_like"/>
    <property type="match status" value="1"/>
</dbReference>
<dbReference type="OrthoDB" id="5778525at2759"/>
<dbReference type="RefSeq" id="XP_022581636.1">
    <property type="nucleotide sequence ID" value="XM_022725757.1"/>
</dbReference>
<keyword evidence="4" id="KW-0804">Transcription</keyword>
<reference evidence="9" key="1">
    <citation type="journal article" date="2017" name="Genome Biol.">
        <title>Comparative genomics reveals high biological diversity and specific adaptations in the industrially and medically important fungal genus Aspergillus.</title>
        <authorList>
            <person name="de Vries R.P."/>
            <person name="Riley R."/>
            <person name="Wiebenga A."/>
            <person name="Aguilar-Osorio G."/>
            <person name="Amillis S."/>
            <person name="Uchima C.A."/>
            <person name="Anderluh G."/>
            <person name="Asadollahi M."/>
            <person name="Askin M."/>
            <person name="Barry K."/>
            <person name="Battaglia E."/>
            <person name="Bayram O."/>
            <person name="Benocci T."/>
            <person name="Braus-Stromeyer S.A."/>
            <person name="Caldana C."/>
            <person name="Canovas D."/>
            <person name="Cerqueira G.C."/>
            <person name="Chen F."/>
            <person name="Chen W."/>
            <person name="Choi C."/>
            <person name="Clum A."/>
            <person name="Dos Santos R.A."/>
            <person name="Damasio A.R."/>
            <person name="Diallinas G."/>
            <person name="Emri T."/>
            <person name="Fekete E."/>
            <person name="Flipphi M."/>
            <person name="Freyberg S."/>
            <person name="Gallo A."/>
            <person name="Gournas C."/>
            <person name="Habgood R."/>
            <person name="Hainaut M."/>
            <person name="Harispe M.L."/>
            <person name="Henrissat B."/>
            <person name="Hilden K.S."/>
            <person name="Hope R."/>
            <person name="Hossain A."/>
            <person name="Karabika E."/>
            <person name="Karaffa L."/>
            <person name="Karanyi Z."/>
            <person name="Krasevec N."/>
            <person name="Kuo A."/>
            <person name="Kusch H."/>
            <person name="LaButti K."/>
            <person name="Lagendijk E.L."/>
            <person name="Lapidus A."/>
            <person name="Levasseur A."/>
            <person name="Lindquist E."/>
            <person name="Lipzen A."/>
            <person name="Logrieco A.F."/>
            <person name="MacCabe A."/>
            <person name="Maekelae M.R."/>
            <person name="Malavazi I."/>
            <person name="Melin P."/>
            <person name="Meyer V."/>
            <person name="Mielnichuk N."/>
            <person name="Miskei M."/>
            <person name="Molnar A.P."/>
            <person name="Mule G."/>
            <person name="Ngan C.Y."/>
            <person name="Orejas M."/>
            <person name="Orosz E."/>
            <person name="Ouedraogo J.P."/>
            <person name="Overkamp K.M."/>
            <person name="Park H.-S."/>
            <person name="Perrone G."/>
            <person name="Piumi F."/>
            <person name="Punt P.J."/>
            <person name="Ram A.F."/>
            <person name="Ramon A."/>
            <person name="Rauscher S."/>
            <person name="Record E."/>
            <person name="Riano-Pachon D.M."/>
            <person name="Robert V."/>
            <person name="Roehrig J."/>
            <person name="Ruller R."/>
            <person name="Salamov A."/>
            <person name="Salih N.S."/>
            <person name="Samson R.A."/>
            <person name="Sandor E."/>
            <person name="Sanguinetti M."/>
            <person name="Schuetze T."/>
            <person name="Sepcic K."/>
            <person name="Shelest E."/>
            <person name="Sherlock G."/>
            <person name="Sophianopoulou V."/>
            <person name="Squina F.M."/>
            <person name="Sun H."/>
            <person name="Susca A."/>
            <person name="Todd R.B."/>
            <person name="Tsang A."/>
            <person name="Unkles S.E."/>
            <person name="van de Wiele N."/>
            <person name="van Rossen-Uffink D."/>
            <person name="Oliveira J.V."/>
            <person name="Vesth T.C."/>
            <person name="Visser J."/>
            <person name="Yu J.-H."/>
            <person name="Zhou M."/>
            <person name="Andersen M.R."/>
            <person name="Archer D.B."/>
            <person name="Baker S.E."/>
            <person name="Benoit I."/>
            <person name="Brakhage A.A."/>
            <person name="Braus G.H."/>
            <person name="Fischer R."/>
            <person name="Frisvad J.C."/>
            <person name="Goldman G.H."/>
            <person name="Houbraken J."/>
            <person name="Oakley B."/>
            <person name="Pocsi I."/>
            <person name="Scazzocchio C."/>
            <person name="Seiboth B."/>
            <person name="vanKuyk P.A."/>
            <person name="Wortman J."/>
            <person name="Dyer P.S."/>
            <person name="Grigoriev I.V."/>
        </authorList>
    </citation>
    <scope>NUCLEOTIDE SEQUENCE [LARGE SCALE GENOMIC DNA]</scope>
    <source>
        <strain evidence="9">CBS 506.65</strain>
    </source>
</reference>
<dbReference type="InterPro" id="IPR036638">
    <property type="entry name" value="HLH_DNA-bd_sf"/>
</dbReference>
<dbReference type="Proteomes" id="UP000184188">
    <property type="component" value="Unassembled WGS sequence"/>
</dbReference>
<dbReference type="GeneID" id="34612222"/>
<dbReference type="Pfam" id="PF00010">
    <property type="entry name" value="HLH"/>
    <property type="match status" value="1"/>
</dbReference>
<dbReference type="AlphaFoldDB" id="A0A1L9SJ22"/>
<keyword evidence="3" id="KW-0238">DNA-binding</keyword>
<feature type="domain" description="BHLH" evidence="7">
    <location>
        <begin position="378"/>
        <end position="429"/>
    </location>
</feature>
<evidence type="ECO:0000313" key="8">
    <source>
        <dbReference type="EMBL" id="OJJ47126.1"/>
    </source>
</evidence>
<feature type="compositionally biased region" description="Basic and acidic residues" evidence="6">
    <location>
        <begin position="1"/>
        <end position="10"/>
    </location>
</feature>
<evidence type="ECO:0000259" key="7">
    <source>
        <dbReference type="PROSITE" id="PS50888"/>
    </source>
</evidence>
<evidence type="ECO:0000256" key="1">
    <source>
        <dbReference type="ARBA" id="ARBA00004123"/>
    </source>
</evidence>
<dbReference type="STRING" id="1073090.A0A1L9SJ22"/>
<dbReference type="GO" id="GO:0000981">
    <property type="term" value="F:DNA-binding transcription factor activity, RNA polymerase II-specific"/>
    <property type="evidence" value="ECO:0007669"/>
    <property type="project" value="TreeGrafter"/>
</dbReference>
<comment type="subcellular location">
    <subcellularLocation>
        <location evidence="1">Nucleus</location>
    </subcellularLocation>
</comment>
<dbReference type="SUPFAM" id="SSF47459">
    <property type="entry name" value="HLH, helix-loop-helix DNA-binding domain"/>
    <property type="match status" value="1"/>
</dbReference>
<evidence type="ECO:0000256" key="3">
    <source>
        <dbReference type="ARBA" id="ARBA00023125"/>
    </source>
</evidence>
<keyword evidence="2" id="KW-0805">Transcription regulation</keyword>
<sequence>MDMRHAEVRGGRSSPQPGPFGYAFLSSMDTPFEPAPAPPPGPALLDDNESSMLDTFFTTMNSNQLDMGDFWLGRQQNKSLGVFNLEWSDELPPTFEGSTTSLPQPTFAPPNLEKSNFGLLSNTMGTSSDILAAASMLYHQGINGADFGPAFQHQTLPSQGIIDANDQHYRQNGVGKSAQPENRPVLKDSTPQSARPRVPVGFHTTDMRFDIHQAIPLEQQSTTKPRALHWGSDISFMDQGYVAPPDQPNEEDRTKELFSNMDWFERQSSTANTRAPSPERILGAENAQRVPPTPDLQSNGFKTRPRVSTEDPSPPKKRLRVLVKEEEDDSSDGDSSRPKSKRSKGSGPTKSVRTPTDATRRPKLPPAKAVRENLSEEQKRTNHILSEQKRRNLIRQGFDDLCQLVPSLRGGGFSKSAMLTQAADWLEEVLQGNEILRSQLAELKSMNGLVMPR</sequence>
<name>A0A1L9SJ22_9EURO</name>
<dbReference type="GO" id="GO:0000978">
    <property type="term" value="F:RNA polymerase II cis-regulatory region sequence-specific DNA binding"/>
    <property type="evidence" value="ECO:0007669"/>
    <property type="project" value="TreeGrafter"/>
</dbReference>
<dbReference type="VEuPathDB" id="FungiDB:ASPZODRAFT_151680"/>
<feature type="region of interest" description="Disordered" evidence="6">
    <location>
        <begin position="1"/>
        <end position="45"/>
    </location>
</feature>
<dbReference type="InterPro" id="IPR052207">
    <property type="entry name" value="Max-like/E-box_TFs"/>
</dbReference>
<organism evidence="8 9">
    <name type="scientific">Penicilliopsis zonata CBS 506.65</name>
    <dbReference type="NCBI Taxonomy" id="1073090"/>
    <lineage>
        <taxon>Eukaryota</taxon>
        <taxon>Fungi</taxon>
        <taxon>Dikarya</taxon>
        <taxon>Ascomycota</taxon>
        <taxon>Pezizomycotina</taxon>
        <taxon>Eurotiomycetes</taxon>
        <taxon>Eurotiomycetidae</taxon>
        <taxon>Eurotiales</taxon>
        <taxon>Aspergillaceae</taxon>
        <taxon>Penicilliopsis</taxon>
    </lineage>
</organism>
<evidence type="ECO:0000256" key="4">
    <source>
        <dbReference type="ARBA" id="ARBA00023163"/>
    </source>
</evidence>
<dbReference type="InterPro" id="IPR011598">
    <property type="entry name" value="bHLH_dom"/>
</dbReference>
<dbReference type="PANTHER" id="PTHR15741">
    <property type="entry name" value="BASIC HELIX-LOOP-HELIX ZIP TRANSCRIPTION FACTOR"/>
    <property type="match status" value="1"/>
</dbReference>
<evidence type="ECO:0000256" key="5">
    <source>
        <dbReference type="ARBA" id="ARBA00023242"/>
    </source>
</evidence>
<dbReference type="PANTHER" id="PTHR15741:SF27">
    <property type="entry name" value="TRANSCRIPTION FACTOR AP-4"/>
    <property type="match status" value="1"/>
</dbReference>
<keyword evidence="9" id="KW-1185">Reference proteome</keyword>
<feature type="region of interest" description="Disordered" evidence="6">
    <location>
        <begin position="171"/>
        <end position="197"/>
    </location>
</feature>
<gene>
    <name evidence="8" type="ORF">ASPZODRAFT_151680</name>
</gene>